<dbReference type="Ensembl" id="ENSPRET00000009477.1">
    <property type="protein sequence ID" value="ENSPREP00000009365.1"/>
    <property type="gene ID" value="ENSPREG00000006372.1"/>
</dbReference>
<keyword evidence="3" id="KW-0217">Developmental protein</keyword>
<keyword evidence="7" id="KW-1185">Reference proteome</keyword>
<dbReference type="PANTHER" id="PTHR16770">
    <property type="entry name" value="PROTEIN RIPPLY-LIKE"/>
    <property type="match status" value="1"/>
</dbReference>
<evidence type="ECO:0000256" key="2">
    <source>
        <dbReference type="ARBA" id="ARBA00006944"/>
    </source>
</evidence>
<dbReference type="GeneTree" id="ENSGT00940000161952"/>
<reference evidence="6" key="2">
    <citation type="submission" date="2025-08" db="UniProtKB">
        <authorList>
            <consortium name="Ensembl"/>
        </authorList>
    </citation>
    <scope>IDENTIFICATION</scope>
    <source>
        <strain evidence="6">Guanapo</strain>
    </source>
</reference>
<comment type="similarity">
    <text evidence="2">Belongs to the ripply family.</text>
</comment>
<organism evidence="6 7">
    <name type="scientific">Poecilia reticulata</name>
    <name type="common">Guppy</name>
    <name type="synonym">Acanthophacelus reticulatus</name>
    <dbReference type="NCBI Taxonomy" id="8081"/>
    <lineage>
        <taxon>Eukaryota</taxon>
        <taxon>Metazoa</taxon>
        <taxon>Chordata</taxon>
        <taxon>Craniata</taxon>
        <taxon>Vertebrata</taxon>
        <taxon>Euteleostomi</taxon>
        <taxon>Actinopterygii</taxon>
        <taxon>Neopterygii</taxon>
        <taxon>Teleostei</taxon>
        <taxon>Neoteleostei</taxon>
        <taxon>Acanthomorphata</taxon>
        <taxon>Ovalentaria</taxon>
        <taxon>Atherinomorphae</taxon>
        <taxon>Cyprinodontiformes</taxon>
        <taxon>Poeciliidae</taxon>
        <taxon>Poeciliinae</taxon>
        <taxon>Poecilia</taxon>
    </lineage>
</organism>
<dbReference type="GO" id="GO:0005634">
    <property type="term" value="C:nucleus"/>
    <property type="evidence" value="ECO:0007669"/>
    <property type="project" value="UniProtKB-SubCell"/>
</dbReference>
<dbReference type="Proteomes" id="UP000242638">
    <property type="component" value="Unassembled WGS sequence"/>
</dbReference>
<evidence type="ECO:0000256" key="5">
    <source>
        <dbReference type="SAM" id="MobiDB-lite"/>
    </source>
</evidence>
<dbReference type="PANTHER" id="PTHR16770:SF3">
    <property type="entry name" value="PROTEIN RIPPLY2"/>
    <property type="match status" value="1"/>
</dbReference>
<comment type="subcellular location">
    <subcellularLocation>
        <location evidence="1">Nucleus</location>
    </subcellularLocation>
</comment>
<dbReference type="InterPro" id="IPR028127">
    <property type="entry name" value="Ripply_fam"/>
</dbReference>
<feature type="compositionally biased region" description="Acidic residues" evidence="5">
    <location>
        <begin position="268"/>
        <end position="280"/>
    </location>
</feature>
<dbReference type="STRING" id="8081.ENSPREP00000009365"/>
<proteinExistence type="inferred from homology"/>
<dbReference type="GO" id="GO:0009880">
    <property type="term" value="P:embryonic pattern specification"/>
    <property type="evidence" value="ECO:0007669"/>
    <property type="project" value="TreeGrafter"/>
</dbReference>
<evidence type="ECO:0000313" key="7">
    <source>
        <dbReference type="Proteomes" id="UP000242638"/>
    </source>
</evidence>
<evidence type="ECO:0000256" key="1">
    <source>
        <dbReference type="ARBA" id="ARBA00004123"/>
    </source>
</evidence>
<dbReference type="GO" id="GO:0000122">
    <property type="term" value="P:negative regulation of transcription by RNA polymerase II"/>
    <property type="evidence" value="ECO:0007669"/>
    <property type="project" value="TreeGrafter"/>
</dbReference>
<reference evidence="7" key="1">
    <citation type="submission" date="2013-11" db="EMBL/GenBank/DDBJ databases">
        <title>The genomic landscape of the Guanapo guppy.</title>
        <authorList>
            <person name="Kuenstner A."/>
            <person name="Dreyer C."/>
        </authorList>
    </citation>
    <scope>NUCLEOTIDE SEQUENCE</scope>
    <source>
        <strain evidence="7">Guanapo</strain>
    </source>
</reference>
<evidence type="ECO:0000256" key="3">
    <source>
        <dbReference type="ARBA" id="ARBA00022473"/>
    </source>
</evidence>
<protein>
    <submittedName>
        <fullName evidence="6">Protein ripply2-like</fullName>
    </submittedName>
</protein>
<dbReference type="Pfam" id="PF14998">
    <property type="entry name" value="Ripply"/>
    <property type="match status" value="1"/>
</dbReference>
<keyword evidence="4" id="KW-0539">Nucleus</keyword>
<dbReference type="AlphaFoldDB" id="A0A3P9NIF1"/>
<feature type="region of interest" description="Disordered" evidence="5">
    <location>
        <begin position="264"/>
        <end position="287"/>
    </location>
</feature>
<sequence>MAAQIKRDQKLRSTTYQMSNLNSNTSNANLFLFFYFFKPKQCFSQLKSCHELFINHNSLTQLHGANRNIRGDFFFHHFGHQLCVLYKLSGDSPPSLRMTFEMKQTDHVAVCLSSVTSHLYAVADGDTWGRVKVQFGTGLPAGPDKYQFPASRPNFRRGFLLGPDQRKENMENSGASSGLASVCGGDNPTQQINLWRPWDKTEGQTAQFTTRFVHGEISSAQPKIQQVIHPVKLFWPKSKCFDYLYRDAETLLRNYPIQATICPCENSSSDEEGEDEYEEEIVGKEHN</sequence>
<evidence type="ECO:0000256" key="4">
    <source>
        <dbReference type="ARBA" id="ARBA00023242"/>
    </source>
</evidence>
<evidence type="ECO:0000313" key="6">
    <source>
        <dbReference type="Ensembl" id="ENSPREP00000009365.1"/>
    </source>
</evidence>
<accession>A0A3P9NIF1</accession>
<reference evidence="6" key="3">
    <citation type="submission" date="2025-09" db="UniProtKB">
        <authorList>
            <consortium name="Ensembl"/>
        </authorList>
    </citation>
    <scope>IDENTIFICATION</scope>
    <source>
        <strain evidence="6">Guanapo</strain>
    </source>
</reference>
<name>A0A3P9NIF1_POERE</name>